<keyword evidence="2" id="KW-1185">Reference proteome</keyword>
<evidence type="ECO:0000313" key="1">
    <source>
        <dbReference type="EMBL" id="MFC4565037.1"/>
    </source>
</evidence>
<accession>A0ABV9E240</accession>
<protein>
    <recommendedName>
        <fullName evidence="3">NB-ARC domain-containing protein</fullName>
    </recommendedName>
</protein>
<name>A0ABV9E240_9ACTN</name>
<gene>
    <name evidence="1" type="ORF">ACFO4E_24540</name>
</gene>
<evidence type="ECO:0000313" key="2">
    <source>
        <dbReference type="Proteomes" id="UP001595923"/>
    </source>
</evidence>
<evidence type="ECO:0008006" key="3">
    <source>
        <dbReference type="Google" id="ProtNLM"/>
    </source>
</evidence>
<reference evidence="2" key="1">
    <citation type="journal article" date="2019" name="Int. J. Syst. Evol. Microbiol.">
        <title>The Global Catalogue of Microorganisms (GCM) 10K type strain sequencing project: providing services to taxonomists for standard genome sequencing and annotation.</title>
        <authorList>
            <consortium name="The Broad Institute Genomics Platform"/>
            <consortium name="The Broad Institute Genome Sequencing Center for Infectious Disease"/>
            <person name="Wu L."/>
            <person name="Ma J."/>
        </authorList>
    </citation>
    <scope>NUCLEOTIDE SEQUENCE [LARGE SCALE GENOMIC DNA]</scope>
    <source>
        <strain evidence="2">XZYJ18</strain>
    </source>
</reference>
<comment type="caution">
    <text evidence="1">The sequence shown here is derived from an EMBL/GenBank/DDBJ whole genome shotgun (WGS) entry which is preliminary data.</text>
</comment>
<organism evidence="1 2">
    <name type="scientific">Nocardiopsis mangrovi</name>
    <dbReference type="NCBI Taxonomy" id="1179818"/>
    <lineage>
        <taxon>Bacteria</taxon>
        <taxon>Bacillati</taxon>
        <taxon>Actinomycetota</taxon>
        <taxon>Actinomycetes</taxon>
        <taxon>Streptosporangiales</taxon>
        <taxon>Nocardiopsidaceae</taxon>
        <taxon>Nocardiopsis</taxon>
    </lineage>
</organism>
<proteinExistence type="predicted"/>
<dbReference type="RefSeq" id="WP_378578659.1">
    <property type="nucleotide sequence ID" value="NZ_JBHSFQ010000031.1"/>
</dbReference>
<dbReference type="Proteomes" id="UP001595923">
    <property type="component" value="Unassembled WGS sequence"/>
</dbReference>
<sequence>MGAPRWDIPDTLAARAATWRALTDGRRLVVLLDDAMSAAQVRTLLPGAGAHLVLVTTRLELPGLVANGAHYLTP</sequence>
<dbReference type="EMBL" id="JBHSFQ010000031">
    <property type="protein sequence ID" value="MFC4565037.1"/>
    <property type="molecule type" value="Genomic_DNA"/>
</dbReference>